<dbReference type="EMBL" id="UGMA01000005">
    <property type="protein sequence ID" value="STU59519.1"/>
    <property type="molecule type" value="Genomic_DNA"/>
</dbReference>
<reference evidence="1 2" key="1">
    <citation type="submission" date="2018-06" db="EMBL/GenBank/DDBJ databases">
        <authorList>
            <consortium name="Pathogen Informatics"/>
            <person name="Doyle S."/>
        </authorList>
    </citation>
    <scope>NUCLEOTIDE SEQUENCE [LARGE SCALE GENOMIC DNA]</scope>
    <source>
        <strain evidence="1 2">NCTC9504</strain>
    </source>
</reference>
<dbReference type="Proteomes" id="UP000254020">
    <property type="component" value="Unassembled WGS sequence"/>
</dbReference>
<accession>A0A377Z367</accession>
<gene>
    <name evidence="1" type="ORF">NCTC9504_01145</name>
</gene>
<name>A0A377Z367_KLEPN</name>
<organism evidence="1 2">
    <name type="scientific">Klebsiella pneumoniae subsp. pneumoniae</name>
    <dbReference type="NCBI Taxonomy" id="72407"/>
    <lineage>
        <taxon>Bacteria</taxon>
        <taxon>Pseudomonadati</taxon>
        <taxon>Pseudomonadota</taxon>
        <taxon>Gammaproteobacteria</taxon>
        <taxon>Enterobacterales</taxon>
        <taxon>Enterobacteriaceae</taxon>
        <taxon>Klebsiella/Raoultella group</taxon>
        <taxon>Klebsiella</taxon>
        <taxon>Klebsiella pneumoniae complex</taxon>
    </lineage>
</organism>
<sequence>MATPSRPWLENWQELQRAIEHDDRSVFEYFRRQALAAEPFWLHSGKR</sequence>
<evidence type="ECO:0000313" key="1">
    <source>
        <dbReference type="EMBL" id="STU59519.1"/>
    </source>
</evidence>
<protein>
    <submittedName>
        <fullName evidence="1">Adenylate cyclase</fullName>
    </submittedName>
</protein>
<evidence type="ECO:0000313" key="2">
    <source>
        <dbReference type="Proteomes" id="UP000254020"/>
    </source>
</evidence>
<proteinExistence type="predicted"/>
<dbReference type="AlphaFoldDB" id="A0A377Z367"/>